<dbReference type="InterPro" id="IPR036397">
    <property type="entry name" value="RNaseH_sf"/>
</dbReference>
<evidence type="ECO:0000256" key="2">
    <source>
        <dbReference type="ARBA" id="ARBA00022801"/>
    </source>
</evidence>
<dbReference type="AlphaFoldDB" id="A0A926KXA9"/>
<dbReference type="RefSeq" id="WP_188178629.1">
    <property type="nucleotide sequence ID" value="NZ_JACVVD010000032.1"/>
</dbReference>
<reference evidence="5" key="1">
    <citation type="submission" date="2020-09" db="EMBL/GenBank/DDBJ databases">
        <title>Draft Genome Sequence of Paenibacillus sp. WST5.</title>
        <authorList>
            <person name="Bao Z."/>
        </authorList>
    </citation>
    <scope>NUCLEOTIDE SEQUENCE</scope>
    <source>
        <strain evidence="5">WST5</strain>
    </source>
</reference>
<keyword evidence="3 5" id="KW-0269">Exonuclease</keyword>
<dbReference type="PANTHER" id="PTHR30231:SF4">
    <property type="entry name" value="PROTEIN NEN2"/>
    <property type="match status" value="1"/>
</dbReference>
<dbReference type="GO" id="GO:0008408">
    <property type="term" value="F:3'-5' exonuclease activity"/>
    <property type="evidence" value="ECO:0007669"/>
    <property type="project" value="TreeGrafter"/>
</dbReference>
<dbReference type="GO" id="GO:0005829">
    <property type="term" value="C:cytosol"/>
    <property type="evidence" value="ECO:0007669"/>
    <property type="project" value="TreeGrafter"/>
</dbReference>
<comment type="caution">
    <text evidence="5">The sequence shown here is derived from an EMBL/GenBank/DDBJ whole genome shotgun (WGS) entry which is preliminary data.</text>
</comment>
<dbReference type="Gene3D" id="3.30.420.10">
    <property type="entry name" value="Ribonuclease H-like superfamily/Ribonuclease H"/>
    <property type="match status" value="1"/>
</dbReference>
<accession>A0A926KXA9</accession>
<evidence type="ECO:0000313" key="5">
    <source>
        <dbReference type="EMBL" id="MBD0384871.1"/>
    </source>
</evidence>
<dbReference type="SUPFAM" id="SSF53098">
    <property type="entry name" value="Ribonuclease H-like"/>
    <property type="match status" value="1"/>
</dbReference>
<keyword evidence="2" id="KW-0378">Hydrolase</keyword>
<evidence type="ECO:0000256" key="3">
    <source>
        <dbReference type="ARBA" id="ARBA00022839"/>
    </source>
</evidence>
<evidence type="ECO:0000313" key="6">
    <source>
        <dbReference type="Proteomes" id="UP000650466"/>
    </source>
</evidence>
<dbReference type="PANTHER" id="PTHR30231">
    <property type="entry name" value="DNA POLYMERASE III SUBUNIT EPSILON"/>
    <property type="match status" value="1"/>
</dbReference>
<proteinExistence type="predicted"/>
<dbReference type="InterPro" id="IPR012337">
    <property type="entry name" value="RNaseH-like_sf"/>
</dbReference>
<dbReference type="InterPro" id="IPR013520">
    <property type="entry name" value="Ribonucl_H"/>
</dbReference>
<sequence length="225" mass="26012">MKISYLSKDKYEVEGIYIPNLLSNKYCVFDFEGTGINFRTEFITQIGAVIIEDNLNKSFNSLVKSPKPIPLAVEQLTGISNHDMMHAPSFPEAYSQFIEFIGDCVLVTQAGYEYDVPLLEKLCQIHNLPFIQNGIIDTKALFTNIHQEITEVVSTDFLIKYYNIDTSNLKRHDALDDCKIIGKIFARIIKEYEEQSINDFRILERLKVKRFIIPEMYLEEGNNFC</sequence>
<dbReference type="Proteomes" id="UP000650466">
    <property type="component" value="Unassembled WGS sequence"/>
</dbReference>
<organism evidence="5 6">
    <name type="scientific">Paenibacillus sedimenti</name>
    <dbReference type="NCBI Taxonomy" id="2770274"/>
    <lineage>
        <taxon>Bacteria</taxon>
        <taxon>Bacillati</taxon>
        <taxon>Bacillota</taxon>
        <taxon>Bacilli</taxon>
        <taxon>Bacillales</taxon>
        <taxon>Paenibacillaceae</taxon>
        <taxon>Paenibacillus</taxon>
    </lineage>
</organism>
<evidence type="ECO:0000256" key="1">
    <source>
        <dbReference type="ARBA" id="ARBA00022722"/>
    </source>
</evidence>
<dbReference type="SMART" id="SM00479">
    <property type="entry name" value="EXOIII"/>
    <property type="match status" value="1"/>
</dbReference>
<dbReference type="EMBL" id="JACVVD010000032">
    <property type="protein sequence ID" value="MBD0384871.1"/>
    <property type="molecule type" value="Genomic_DNA"/>
</dbReference>
<name>A0A926KXA9_9BACL</name>
<protein>
    <submittedName>
        <fullName evidence="5">3'-5' exonuclease</fullName>
    </submittedName>
</protein>
<gene>
    <name evidence="5" type="ORF">ICC18_33215</name>
</gene>
<dbReference type="GO" id="GO:0003676">
    <property type="term" value="F:nucleic acid binding"/>
    <property type="evidence" value="ECO:0007669"/>
    <property type="project" value="InterPro"/>
</dbReference>
<keyword evidence="6" id="KW-1185">Reference proteome</keyword>
<feature type="domain" description="Exonuclease" evidence="4">
    <location>
        <begin position="25"/>
        <end position="194"/>
    </location>
</feature>
<keyword evidence="1" id="KW-0540">Nuclease</keyword>
<dbReference type="Pfam" id="PF00929">
    <property type="entry name" value="RNase_T"/>
    <property type="match status" value="1"/>
</dbReference>
<evidence type="ECO:0000259" key="4">
    <source>
        <dbReference type="SMART" id="SM00479"/>
    </source>
</evidence>
<dbReference type="CDD" id="cd06127">
    <property type="entry name" value="DEDDh"/>
    <property type="match status" value="1"/>
</dbReference>